<reference evidence="6 9" key="2">
    <citation type="journal article" date="2018" name="Int. J. Syst. Evol. Microbiol.">
        <title>Pseudooceanicola lipolyticus sp. nov., a marine alphaproteobacterium, reclassification of Oceanicola flagellatus as Pseudooceanicola flagellatus comb. nov. and emended description of the genus Pseudooceanicola.</title>
        <authorList>
            <person name="Huang M.-M."/>
            <person name="Guo L.-L."/>
            <person name="Wu Y.-H."/>
            <person name="Lai Q.-L."/>
            <person name="Shao Z.-Z."/>
            <person name="Wang C.-S."/>
            <person name="Wu M."/>
            <person name="Xu X.-W."/>
        </authorList>
    </citation>
    <scope>NUCLEOTIDE SEQUENCE [LARGE SCALE GENOMIC DNA]</scope>
    <source>
        <strain evidence="6 9">Ar-45</strain>
    </source>
</reference>
<evidence type="ECO:0000313" key="7">
    <source>
        <dbReference type="EMBL" id="SNY48347.1"/>
    </source>
</evidence>
<dbReference type="GO" id="GO:0003677">
    <property type="term" value="F:DNA binding"/>
    <property type="evidence" value="ECO:0007669"/>
    <property type="project" value="UniProtKB-UniRule"/>
</dbReference>
<dbReference type="EMBL" id="PGTD01000016">
    <property type="protein sequence ID" value="PJE28755.1"/>
    <property type="molecule type" value="Genomic_DNA"/>
</dbReference>
<organism evidence="7 8">
    <name type="scientific">Pseudooceanicola antarcticus</name>
    <dbReference type="NCBI Taxonomy" id="1247613"/>
    <lineage>
        <taxon>Bacteria</taxon>
        <taxon>Pseudomonadati</taxon>
        <taxon>Pseudomonadota</taxon>
        <taxon>Alphaproteobacteria</taxon>
        <taxon>Rhodobacterales</taxon>
        <taxon>Paracoccaceae</taxon>
        <taxon>Pseudooceanicola</taxon>
    </lineage>
</organism>
<proteinExistence type="predicted"/>
<dbReference type="AlphaFoldDB" id="A0A285IKS0"/>
<evidence type="ECO:0000256" key="3">
    <source>
        <dbReference type="ARBA" id="ARBA00023163"/>
    </source>
</evidence>
<dbReference type="OrthoDB" id="9811084at2"/>
<dbReference type="Pfam" id="PF00440">
    <property type="entry name" value="TetR_N"/>
    <property type="match status" value="2"/>
</dbReference>
<reference evidence="7 8" key="1">
    <citation type="submission" date="2017-09" db="EMBL/GenBank/DDBJ databases">
        <authorList>
            <person name="Ehlers B."/>
            <person name="Leendertz F.H."/>
        </authorList>
    </citation>
    <scope>NUCLEOTIDE SEQUENCE [LARGE SCALE GENOMIC DNA]</scope>
    <source>
        <strain evidence="7 8">CGMCC 1.12662</strain>
    </source>
</reference>
<evidence type="ECO:0000259" key="5">
    <source>
        <dbReference type="PROSITE" id="PS50977"/>
    </source>
</evidence>
<dbReference type="EMBL" id="OBEA01000002">
    <property type="protein sequence ID" value="SNY48347.1"/>
    <property type="molecule type" value="Genomic_DNA"/>
</dbReference>
<dbReference type="RefSeq" id="WP_097145153.1">
    <property type="nucleotide sequence ID" value="NZ_OBEA01000002.1"/>
</dbReference>
<sequence length="415" mass="46286">MDLQARHDKPAQAERETDRYRLKRDEIVAAAARQIAERGLKGLTLVGVAGMVGLSTNSVTYYFRRKELLAEAAVEDALARFAEVLAPDSPPSTPRDYLRDVLARNFALAAATRRGEAPPLTVLSEVRALEEPARTRLIAAYFALVARVSRRFGEAGGDAREKGRAVARAQLLCDLLHWARTWLRLYAIEDFPRVEARLFDLMDRGLAQPGARWAPPELPFDQREPAVTGTNVEAYLRVATRLVNLRGYRGASVERIAGELQLSKGSFYHHLNGKDDLVRACFDRSFNRVSARQHCAFALEGSYWDRLCGALSSLLELQVLDEQPLLRDTALLALPEEMRRHAINRSDRVARRFAGLLSDGISEGSIRPIDPLIASQCLIGLVNSASDMAPRSHRWPSRAALIEDYAGPLLFGFFR</sequence>
<dbReference type="Proteomes" id="UP000231702">
    <property type="component" value="Unassembled WGS sequence"/>
</dbReference>
<evidence type="ECO:0000256" key="2">
    <source>
        <dbReference type="ARBA" id="ARBA00023125"/>
    </source>
</evidence>
<dbReference type="InterPro" id="IPR036271">
    <property type="entry name" value="Tet_transcr_reg_TetR-rel_C_sf"/>
</dbReference>
<dbReference type="PROSITE" id="PS50977">
    <property type="entry name" value="HTH_TETR_2"/>
    <property type="match status" value="2"/>
</dbReference>
<feature type="DNA-binding region" description="H-T-H motif" evidence="4">
    <location>
        <begin position="44"/>
        <end position="63"/>
    </location>
</feature>
<dbReference type="SUPFAM" id="SSF48498">
    <property type="entry name" value="Tetracyclin repressor-like, C-terminal domain"/>
    <property type="match status" value="1"/>
</dbReference>
<name>A0A285IKS0_9RHOB</name>
<keyword evidence="1" id="KW-0805">Transcription regulation</keyword>
<dbReference type="SUPFAM" id="SSF46689">
    <property type="entry name" value="Homeodomain-like"/>
    <property type="match status" value="2"/>
</dbReference>
<accession>A0A285IKS0</accession>
<dbReference type="Gene3D" id="1.10.10.60">
    <property type="entry name" value="Homeodomain-like"/>
    <property type="match status" value="1"/>
</dbReference>
<dbReference type="InterPro" id="IPR041490">
    <property type="entry name" value="KstR2_TetR_C"/>
</dbReference>
<dbReference type="PANTHER" id="PTHR47506">
    <property type="entry name" value="TRANSCRIPTIONAL REGULATORY PROTEIN"/>
    <property type="match status" value="1"/>
</dbReference>
<evidence type="ECO:0000313" key="9">
    <source>
        <dbReference type="Proteomes" id="UP000231702"/>
    </source>
</evidence>
<dbReference type="Proteomes" id="UP000231655">
    <property type="component" value="Unassembled WGS sequence"/>
</dbReference>
<dbReference type="Pfam" id="PF17932">
    <property type="entry name" value="TetR_C_24"/>
    <property type="match status" value="1"/>
</dbReference>
<evidence type="ECO:0000256" key="1">
    <source>
        <dbReference type="ARBA" id="ARBA00023015"/>
    </source>
</evidence>
<feature type="domain" description="HTH tetR-type" evidence="5">
    <location>
        <begin position="229"/>
        <end position="289"/>
    </location>
</feature>
<dbReference type="InterPro" id="IPR001647">
    <property type="entry name" value="HTH_TetR"/>
</dbReference>
<evidence type="ECO:0000256" key="4">
    <source>
        <dbReference type="PROSITE-ProRule" id="PRU00335"/>
    </source>
</evidence>
<evidence type="ECO:0000313" key="6">
    <source>
        <dbReference type="EMBL" id="PJE28755.1"/>
    </source>
</evidence>
<protein>
    <submittedName>
        <fullName evidence="6">TetR family transcriptional regulator</fullName>
    </submittedName>
    <submittedName>
        <fullName evidence="7">Transcriptional regulator, TetR family</fullName>
    </submittedName>
</protein>
<feature type="DNA-binding region" description="H-T-H motif" evidence="4">
    <location>
        <begin position="252"/>
        <end position="271"/>
    </location>
</feature>
<feature type="domain" description="HTH tetR-type" evidence="5">
    <location>
        <begin position="21"/>
        <end position="81"/>
    </location>
</feature>
<keyword evidence="2 4" id="KW-0238">DNA-binding</keyword>
<evidence type="ECO:0000313" key="8">
    <source>
        <dbReference type="Proteomes" id="UP000231655"/>
    </source>
</evidence>
<dbReference type="PANTHER" id="PTHR47506:SF6">
    <property type="entry name" value="HTH-TYPE TRANSCRIPTIONAL REPRESSOR NEMR"/>
    <property type="match status" value="1"/>
</dbReference>
<keyword evidence="9" id="KW-1185">Reference proteome</keyword>
<keyword evidence="3" id="KW-0804">Transcription</keyword>
<dbReference type="InterPro" id="IPR009057">
    <property type="entry name" value="Homeodomain-like_sf"/>
</dbReference>
<gene>
    <name evidence="6" type="ORF">CVM39_09800</name>
    <name evidence="7" type="ORF">SAMN06297129_1409</name>
</gene>
<dbReference type="Gene3D" id="1.10.357.10">
    <property type="entry name" value="Tetracycline Repressor, domain 2"/>
    <property type="match status" value="2"/>
</dbReference>